<sequence length="54" mass="5499">MKNAVAGPFVMALTLDVHFEEAPENDCCEKIIQNLLSHGRPFGGGALGSGGAGA</sequence>
<reference evidence="1 2" key="1">
    <citation type="submission" date="2019-09" db="EMBL/GenBank/DDBJ databases">
        <title>NBRP : Genome information of microbial organism related human and environment.</title>
        <authorList>
            <person name="Hattori M."/>
            <person name="Oshima K."/>
            <person name="Inaba H."/>
            <person name="Suda W."/>
            <person name="Sakamoto M."/>
            <person name="Iino T."/>
            <person name="Kitahara M."/>
            <person name="Oshida Y."/>
            <person name="Iida T."/>
            <person name="Kudo T."/>
            <person name="Itoh T."/>
            <person name="Ohkuma M."/>
        </authorList>
    </citation>
    <scope>NUCLEOTIDE SEQUENCE [LARGE SCALE GENOMIC DNA]</scope>
    <source>
        <strain evidence="1 2">Q-1</strain>
    </source>
</reference>
<organism evidence="1 2">
    <name type="scientific">Iodidimonas nitroreducens</name>
    <dbReference type="NCBI Taxonomy" id="1236968"/>
    <lineage>
        <taxon>Bacteria</taxon>
        <taxon>Pseudomonadati</taxon>
        <taxon>Pseudomonadota</taxon>
        <taxon>Alphaproteobacteria</taxon>
        <taxon>Iodidimonadales</taxon>
        <taxon>Iodidimonadaceae</taxon>
        <taxon>Iodidimonas</taxon>
    </lineage>
</organism>
<dbReference type="RefSeq" id="WP_161760404.1">
    <property type="nucleotide sequence ID" value="NZ_BKCN01000002.1"/>
</dbReference>
<proteinExistence type="predicted"/>
<evidence type="ECO:0000313" key="2">
    <source>
        <dbReference type="Proteomes" id="UP000324996"/>
    </source>
</evidence>
<protein>
    <submittedName>
        <fullName evidence="1">Uncharacterized protein</fullName>
    </submittedName>
</protein>
<comment type="caution">
    <text evidence="1">The sequence shown here is derived from an EMBL/GenBank/DDBJ whole genome shotgun (WGS) entry which is preliminary data.</text>
</comment>
<gene>
    <name evidence="1" type="ORF">JCM17846_06670</name>
</gene>
<name>A0A5A7N5Q9_9PROT</name>
<dbReference type="EMBL" id="BKCN01000002">
    <property type="protein sequence ID" value="GER02985.1"/>
    <property type="molecule type" value="Genomic_DNA"/>
</dbReference>
<dbReference type="Proteomes" id="UP000324996">
    <property type="component" value="Unassembled WGS sequence"/>
</dbReference>
<evidence type="ECO:0000313" key="1">
    <source>
        <dbReference type="EMBL" id="GER02985.1"/>
    </source>
</evidence>
<accession>A0A5A7N5Q9</accession>
<keyword evidence="2" id="KW-1185">Reference proteome</keyword>
<dbReference type="AlphaFoldDB" id="A0A5A7N5Q9"/>